<evidence type="ECO:0000256" key="2">
    <source>
        <dbReference type="ARBA" id="ARBA00022737"/>
    </source>
</evidence>
<dbReference type="PANTHER" id="PTHR46451:SF1">
    <property type="entry name" value="RAS-RESPONSIVE ELEMENT-BINDING PROTEIN 1"/>
    <property type="match status" value="1"/>
</dbReference>
<dbReference type="SUPFAM" id="SSF57667">
    <property type="entry name" value="beta-beta-alpha zinc fingers"/>
    <property type="match status" value="3"/>
</dbReference>
<reference evidence="8 9" key="1">
    <citation type="submission" date="2019-03" db="EMBL/GenBank/DDBJ databases">
        <title>An improved genome assembly of the fluke Schistosoma japonicum.</title>
        <authorList>
            <person name="Hu W."/>
            <person name="Luo F."/>
            <person name="Yin M."/>
            <person name="Mo X."/>
            <person name="Sun C."/>
            <person name="Wu Q."/>
            <person name="Zhu B."/>
            <person name="Xiang M."/>
            <person name="Wang J."/>
            <person name="Wang Y."/>
            <person name="Zhang T."/>
            <person name="Xu B."/>
            <person name="Zheng H."/>
            <person name="Feng Z."/>
        </authorList>
    </citation>
    <scope>NUCLEOTIDE SEQUENCE [LARGE SCALE GENOMIC DNA]</scope>
    <source>
        <strain evidence="8">HuSjv2</strain>
        <tissue evidence="8">Worms</tissue>
    </source>
</reference>
<feature type="compositionally biased region" description="Low complexity" evidence="6">
    <location>
        <begin position="1065"/>
        <end position="1074"/>
    </location>
</feature>
<evidence type="ECO:0000256" key="4">
    <source>
        <dbReference type="ARBA" id="ARBA00022833"/>
    </source>
</evidence>
<dbReference type="OrthoDB" id="3069995at2759"/>
<evidence type="ECO:0000313" key="9">
    <source>
        <dbReference type="Proteomes" id="UP000311919"/>
    </source>
</evidence>
<feature type="region of interest" description="Disordered" evidence="6">
    <location>
        <begin position="211"/>
        <end position="230"/>
    </location>
</feature>
<evidence type="ECO:0000259" key="7">
    <source>
        <dbReference type="PROSITE" id="PS50157"/>
    </source>
</evidence>
<accession>A0A4Z2D492</accession>
<feature type="domain" description="C2H2-type" evidence="7">
    <location>
        <begin position="1407"/>
        <end position="1434"/>
    </location>
</feature>
<organism evidence="8 9">
    <name type="scientific">Schistosoma japonicum</name>
    <name type="common">Blood fluke</name>
    <dbReference type="NCBI Taxonomy" id="6182"/>
    <lineage>
        <taxon>Eukaryota</taxon>
        <taxon>Metazoa</taxon>
        <taxon>Spiralia</taxon>
        <taxon>Lophotrochozoa</taxon>
        <taxon>Platyhelminthes</taxon>
        <taxon>Trematoda</taxon>
        <taxon>Digenea</taxon>
        <taxon>Strigeidida</taxon>
        <taxon>Schistosomatoidea</taxon>
        <taxon>Schistosomatidae</taxon>
        <taxon>Schistosoma</taxon>
    </lineage>
</organism>
<dbReference type="Proteomes" id="UP000311919">
    <property type="component" value="Unassembled WGS sequence"/>
</dbReference>
<dbReference type="STRING" id="6182.A0A4Z2D492"/>
<dbReference type="InterPro" id="IPR013087">
    <property type="entry name" value="Znf_C2H2_type"/>
</dbReference>
<dbReference type="GO" id="GO:0001228">
    <property type="term" value="F:DNA-binding transcription activator activity, RNA polymerase II-specific"/>
    <property type="evidence" value="ECO:0007669"/>
    <property type="project" value="TreeGrafter"/>
</dbReference>
<gene>
    <name evidence="8" type="ORF">EWB00_004723</name>
</gene>
<name>A0A4Z2D492_SCHJA</name>
<dbReference type="GO" id="GO:0005634">
    <property type="term" value="C:nucleus"/>
    <property type="evidence" value="ECO:0007669"/>
    <property type="project" value="TreeGrafter"/>
</dbReference>
<sequence>MSTLVLPNFHKTSENCLNFRNSLNVDSDLPNIPPMSNWNYDDTSTYVSDFNVQSSIPNVIDNEMLSNHIVNHYHNAQTVLNSIVKHSTSTPVHTVDNDSTPTSHASTTTISPINIDSLDNISETQIAAVTPSKIDINPNSMKDYCIVASTTTNSNIISDNTNNYSLNEVKHMKTINYSEENKTPLIKQSIEEYKRNWDVLNASNIIKIKQQDETNQDESHSDSELNLSSESISRKNRADVKIQPYALRGNIEVFRCPLCSKDEIFSRGHLTNHLQDHQSNFKREDYKHVCCFCFSELSSNSSLERHLLTHTNHRPFNCNLCDKAFTTNGNLSRHVRTSHQVKTTTVTNLTSFTSTASTSPTIHSHTTQQSTFLPNWYQSSTNLYMSPISNVYSKTKTSIQHTTEMNEYQDVDNYMQKSSLKFQQANNLFQNRENRCSTSKVNLVQSISNSYNKQCIITDKSCIKNEPNTSSNESECIKPIKFTSINSKECQIDCSSNLSTSSTDNLMDYSINYSKQEQCKDDNFDKFNTIYSWSPNKLNTTTGLIQFFSNYWIQLGKTGILDNLSHTNLDARAIIAGLLPSPLSKNNTTMHSTFESNNISSSFTNNEYDINENFVNHLSTNSESPRITICELPTSITMNESEKKFDNQFDKTYIFNPADYVISSSPNLNLQNNPSCQTRSKYVTKTNQNLRQKSARTIKSRSSKTFSVRYILAKKRKSLTVIGKRKQIRKVTEMKCQPLNPVPCDYKRNELYSLKEHEMIDNRSSPYKQHISQNRDRHISTITKTNDYLSTDYVCSPNNLSNFSDRQSPNPCDYNDNYFASITDPNYAHSSEFDFDEVLDLSLHKRSQRTLEDGSMLPSEAQSLDKFNNDSMIYPDVNNKPPVSKPTNISETLCSSYTTNIFTQSAVNIKSPHHVFNFNNFLQNIYNLPIMHHIKTLSTSVNSINNNDTINMTVNNSLSTVSISDNTSTINKMFPMHSTMSTTLIQKKNSYKDAPKLITCPIAGCQQKFPWNSSLKRHILTHTPHKPFACTRCTKSFSTKSNRERHMERVHRVSLKRQRQRFHQSSVSIQSPSSGDNRSELSGHNSNLYSVSRTNIGDNDQELDNIEELREDEILSMNSNEKQAEDISNSLLIRAGDPVVEPNPERLYNAALLAVANSTRNALPNYLNNTPSTCINDVSRSILPNVSVRLRQSGRGGRRPRRGNMLSIKNNVLDRGNANQTTFNAVPQTGKTINSTLEDLMEPPVDLSLHSTSKNTSTLSCPVCSVQVASRCFRRHLTLHQLDNPVFRCHLCQLTFQDQVSTLTHWAMNHPNEWAKFVGKLSSSERSADILTQIQLSLSRSNQTRVDLEREIGNNGNLTESKDPLNYSMKTGNHDMRYVSCCVCLHRFGSQQDLQRHMRSHTGERPFVCPHCGKEFSLKHSMHRHARVHIKESVRTTKSKDIPPSTSNNSCAYVKIEEMN</sequence>
<evidence type="ECO:0000256" key="5">
    <source>
        <dbReference type="PROSITE-ProRule" id="PRU00042"/>
    </source>
</evidence>
<protein>
    <submittedName>
        <fullName evidence="8">Ras-responsive element-binding protein</fullName>
    </submittedName>
</protein>
<dbReference type="FunFam" id="3.30.160.60:FF:002343">
    <property type="entry name" value="Zinc finger protein 33A"/>
    <property type="match status" value="1"/>
</dbReference>
<feature type="domain" description="C2H2-type" evidence="7">
    <location>
        <begin position="998"/>
        <end position="1027"/>
    </location>
</feature>
<keyword evidence="1" id="KW-0479">Metal-binding</keyword>
<dbReference type="GO" id="GO:0000978">
    <property type="term" value="F:RNA polymerase II cis-regulatory region sequence-specific DNA binding"/>
    <property type="evidence" value="ECO:0007669"/>
    <property type="project" value="TreeGrafter"/>
</dbReference>
<dbReference type="FunFam" id="3.30.160.60:FF:000688">
    <property type="entry name" value="zinc finger protein 197 isoform X1"/>
    <property type="match status" value="1"/>
</dbReference>
<dbReference type="PROSITE" id="PS50157">
    <property type="entry name" value="ZINC_FINGER_C2H2_2"/>
    <property type="match status" value="6"/>
</dbReference>
<dbReference type="EMBL" id="SKCS01000302">
    <property type="protein sequence ID" value="TNN11295.1"/>
    <property type="molecule type" value="Genomic_DNA"/>
</dbReference>
<evidence type="ECO:0000256" key="3">
    <source>
        <dbReference type="ARBA" id="ARBA00022771"/>
    </source>
</evidence>
<evidence type="ECO:0000256" key="1">
    <source>
        <dbReference type="ARBA" id="ARBA00022723"/>
    </source>
</evidence>
<feature type="domain" description="C2H2-type" evidence="7">
    <location>
        <begin position="1379"/>
        <end position="1406"/>
    </location>
</feature>
<feature type="compositionally biased region" description="Basic and acidic residues" evidence="6">
    <location>
        <begin position="1041"/>
        <end position="1051"/>
    </location>
</feature>
<feature type="compositionally biased region" description="Basic residues" evidence="6">
    <location>
        <begin position="1052"/>
        <end position="1062"/>
    </location>
</feature>
<feature type="region of interest" description="Disordered" evidence="6">
    <location>
        <begin position="91"/>
        <end position="110"/>
    </location>
</feature>
<proteinExistence type="predicted"/>
<dbReference type="InterPro" id="IPR052795">
    <property type="entry name" value="RREB1"/>
</dbReference>
<keyword evidence="4" id="KW-0862">Zinc</keyword>
<feature type="region of interest" description="Disordered" evidence="6">
    <location>
        <begin position="1039"/>
        <end position="1099"/>
    </location>
</feature>
<feature type="domain" description="C2H2-type" evidence="7">
    <location>
        <begin position="316"/>
        <end position="344"/>
    </location>
</feature>
<feature type="domain" description="C2H2-type" evidence="7">
    <location>
        <begin position="1028"/>
        <end position="1051"/>
    </location>
</feature>
<feature type="compositionally biased region" description="Basic and acidic residues" evidence="6">
    <location>
        <begin position="211"/>
        <end position="223"/>
    </location>
</feature>
<dbReference type="GO" id="GO:0008270">
    <property type="term" value="F:zinc ion binding"/>
    <property type="evidence" value="ECO:0007669"/>
    <property type="project" value="UniProtKB-KW"/>
</dbReference>
<evidence type="ECO:0000256" key="6">
    <source>
        <dbReference type="SAM" id="MobiDB-lite"/>
    </source>
</evidence>
<feature type="compositionally biased region" description="Polar residues" evidence="6">
    <location>
        <begin position="1080"/>
        <end position="1098"/>
    </location>
</feature>
<dbReference type="FunFam" id="3.30.160.60:FF:000100">
    <property type="entry name" value="Zinc finger 45-like"/>
    <property type="match status" value="1"/>
</dbReference>
<keyword evidence="3 5" id="KW-0863">Zinc-finger</keyword>
<dbReference type="SMART" id="SM00355">
    <property type="entry name" value="ZnF_C2H2"/>
    <property type="match status" value="9"/>
</dbReference>
<keyword evidence="2" id="KW-0677">Repeat</keyword>
<dbReference type="InterPro" id="IPR036236">
    <property type="entry name" value="Znf_C2H2_sf"/>
</dbReference>
<dbReference type="PANTHER" id="PTHR46451">
    <property type="entry name" value="RAS-RESPONSIVE ELEMENT-BINDING PROTEIN 1"/>
    <property type="match status" value="1"/>
</dbReference>
<dbReference type="Gene3D" id="3.30.160.60">
    <property type="entry name" value="Classic Zinc Finger"/>
    <property type="match status" value="6"/>
</dbReference>
<dbReference type="Pfam" id="PF00096">
    <property type="entry name" value="zf-C2H2"/>
    <property type="match status" value="3"/>
</dbReference>
<comment type="caution">
    <text evidence="8">The sequence shown here is derived from an EMBL/GenBank/DDBJ whole genome shotgun (WGS) entry which is preliminary data.</text>
</comment>
<dbReference type="PROSITE" id="PS00028">
    <property type="entry name" value="ZINC_FINGER_C2H2_1"/>
    <property type="match status" value="7"/>
</dbReference>
<feature type="domain" description="C2H2-type" evidence="7">
    <location>
        <begin position="288"/>
        <end position="315"/>
    </location>
</feature>
<keyword evidence="9" id="KW-1185">Reference proteome</keyword>
<evidence type="ECO:0000313" key="8">
    <source>
        <dbReference type="EMBL" id="TNN11295.1"/>
    </source>
</evidence>